<dbReference type="PANTHER" id="PTHR30055:SF234">
    <property type="entry name" value="HTH-TYPE TRANSCRIPTIONAL REGULATOR BETI"/>
    <property type="match status" value="1"/>
</dbReference>
<dbReference type="InterPro" id="IPR001647">
    <property type="entry name" value="HTH_TetR"/>
</dbReference>
<evidence type="ECO:0000259" key="5">
    <source>
        <dbReference type="PROSITE" id="PS50977"/>
    </source>
</evidence>
<dbReference type="KEGG" id="dor:Desor_4319"/>
<evidence type="ECO:0000256" key="1">
    <source>
        <dbReference type="ARBA" id="ARBA00023015"/>
    </source>
</evidence>
<dbReference type="InterPro" id="IPR050109">
    <property type="entry name" value="HTH-type_TetR-like_transc_reg"/>
</dbReference>
<dbReference type="eggNOG" id="COG1309">
    <property type="taxonomic scope" value="Bacteria"/>
</dbReference>
<protein>
    <submittedName>
        <fullName evidence="6">Transcriptional regulator</fullName>
    </submittedName>
</protein>
<evidence type="ECO:0000256" key="2">
    <source>
        <dbReference type="ARBA" id="ARBA00023125"/>
    </source>
</evidence>
<reference evidence="7" key="1">
    <citation type="submission" date="2011-11" db="EMBL/GenBank/DDBJ databases">
        <title>Complete sequence of Desulfosporosinus orientis DSM 765.</title>
        <authorList>
            <person name="Lucas S."/>
            <person name="Han J."/>
            <person name="Lapidus A."/>
            <person name="Cheng J.-F."/>
            <person name="Goodwin L."/>
            <person name="Pitluck S."/>
            <person name="Peters L."/>
            <person name="Ovchinnikova G."/>
            <person name="Teshima H."/>
            <person name="Detter J.C."/>
            <person name="Han C."/>
            <person name="Tapia R."/>
            <person name="Land M."/>
            <person name="Hauser L."/>
            <person name="Kyrpides N."/>
            <person name="Ivanova N."/>
            <person name="Pagani I."/>
            <person name="Pester M."/>
            <person name="Spring S."/>
            <person name="Ollivier B."/>
            <person name="Rattei T."/>
            <person name="Klenk H.-P."/>
            <person name="Wagner M."/>
            <person name="Loy A."/>
            <person name="Woyke T."/>
        </authorList>
    </citation>
    <scope>NUCLEOTIDE SEQUENCE [LARGE SCALE GENOMIC DNA]</scope>
    <source>
        <strain evidence="7">ATCC 19365 / DSM 765 / NCIMB 8382 / VKM B-1628</strain>
    </source>
</reference>
<reference evidence="6 7" key="2">
    <citation type="journal article" date="2012" name="J. Bacteriol.">
        <title>Complete genome sequences of Desulfosporosinus orientis DSM765T, Desulfosporosinus youngiae DSM17734T, Desulfosporosinus meridiei DSM13257T, and Desulfosporosinus acidiphilus DSM22704T.</title>
        <authorList>
            <person name="Pester M."/>
            <person name="Brambilla E."/>
            <person name="Alazard D."/>
            <person name="Rattei T."/>
            <person name="Weinmaier T."/>
            <person name="Han J."/>
            <person name="Lucas S."/>
            <person name="Lapidus A."/>
            <person name="Cheng J.F."/>
            <person name="Goodwin L."/>
            <person name="Pitluck S."/>
            <person name="Peters L."/>
            <person name="Ovchinnikova G."/>
            <person name="Teshima H."/>
            <person name="Detter J.C."/>
            <person name="Han C.S."/>
            <person name="Tapia R."/>
            <person name="Land M.L."/>
            <person name="Hauser L."/>
            <person name="Kyrpides N.C."/>
            <person name="Ivanova N.N."/>
            <person name="Pagani I."/>
            <person name="Huntmann M."/>
            <person name="Wei C.L."/>
            <person name="Davenport K.W."/>
            <person name="Daligault H."/>
            <person name="Chain P.S."/>
            <person name="Chen A."/>
            <person name="Mavromatis K."/>
            <person name="Markowitz V."/>
            <person name="Szeto E."/>
            <person name="Mikhailova N."/>
            <person name="Pati A."/>
            <person name="Wagner M."/>
            <person name="Woyke T."/>
            <person name="Ollivier B."/>
            <person name="Klenk H.P."/>
            <person name="Spring S."/>
            <person name="Loy A."/>
        </authorList>
    </citation>
    <scope>NUCLEOTIDE SEQUENCE [LARGE SCALE GENOMIC DNA]</scope>
    <source>
        <strain evidence="7">ATCC 19365 / DSM 765 / NCIMB 8382 / VKM B-1628</strain>
    </source>
</reference>
<keyword evidence="1" id="KW-0805">Transcription regulation</keyword>
<dbReference type="Proteomes" id="UP000006346">
    <property type="component" value="Chromosome"/>
</dbReference>
<dbReference type="GO" id="GO:0003700">
    <property type="term" value="F:DNA-binding transcription factor activity"/>
    <property type="evidence" value="ECO:0007669"/>
    <property type="project" value="TreeGrafter"/>
</dbReference>
<keyword evidence="2 4" id="KW-0238">DNA-binding</keyword>
<dbReference type="PANTHER" id="PTHR30055">
    <property type="entry name" value="HTH-TYPE TRANSCRIPTIONAL REGULATOR RUTR"/>
    <property type="match status" value="1"/>
</dbReference>
<evidence type="ECO:0000313" key="7">
    <source>
        <dbReference type="Proteomes" id="UP000006346"/>
    </source>
</evidence>
<dbReference type="EMBL" id="CP003108">
    <property type="protein sequence ID" value="AET69749.1"/>
    <property type="molecule type" value="Genomic_DNA"/>
</dbReference>
<dbReference type="SUPFAM" id="SSF46689">
    <property type="entry name" value="Homeodomain-like"/>
    <property type="match status" value="1"/>
</dbReference>
<dbReference type="RefSeq" id="WP_014186556.1">
    <property type="nucleotide sequence ID" value="NC_016584.1"/>
</dbReference>
<dbReference type="OrthoDB" id="9780824at2"/>
<evidence type="ECO:0000256" key="3">
    <source>
        <dbReference type="ARBA" id="ARBA00023163"/>
    </source>
</evidence>
<proteinExistence type="predicted"/>
<accession>G7WJ90</accession>
<dbReference type="PATRIC" id="fig|768706.3.peg.4383"/>
<dbReference type="AlphaFoldDB" id="G7WJ90"/>
<dbReference type="HOGENOM" id="CLU_110158_0_0_9"/>
<keyword evidence="3" id="KW-0804">Transcription</keyword>
<dbReference type="PROSITE" id="PS50977">
    <property type="entry name" value="HTH_TETR_2"/>
    <property type="match status" value="1"/>
</dbReference>
<evidence type="ECO:0000256" key="4">
    <source>
        <dbReference type="PROSITE-ProRule" id="PRU00335"/>
    </source>
</evidence>
<keyword evidence="7" id="KW-1185">Reference proteome</keyword>
<evidence type="ECO:0000313" key="6">
    <source>
        <dbReference type="EMBL" id="AET69749.1"/>
    </source>
</evidence>
<dbReference type="InterPro" id="IPR009057">
    <property type="entry name" value="Homeodomain-like_sf"/>
</dbReference>
<dbReference type="Pfam" id="PF00440">
    <property type="entry name" value="TetR_N"/>
    <property type="match status" value="1"/>
</dbReference>
<feature type="domain" description="HTH tetR-type" evidence="5">
    <location>
        <begin position="20"/>
        <end position="80"/>
    </location>
</feature>
<gene>
    <name evidence="6" type="ordered locus">Desor_4319</name>
</gene>
<name>G7WJ90_DESOD</name>
<dbReference type="Gene3D" id="1.10.357.10">
    <property type="entry name" value="Tetracycline Repressor, domain 2"/>
    <property type="match status" value="1"/>
</dbReference>
<dbReference type="PRINTS" id="PR00455">
    <property type="entry name" value="HTHTETR"/>
</dbReference>
<organism evidence="6 7">
    <name type="scientific">Desulfosporosinus orientis (strain ATCC 19365 / DSM 765 / NCIMB 8382 / VKM B-1628 / Singapore I)</name>
    <name type="common">Desulfotomaculum orientis</name>
    <dbReference type="NCBI Taxonomy" id="768706"/>
    <lineage>
        <taxon>Bacteria</taxon>
        <taxon>Bacillati</taxon>
        <taxon>Bacillota</taxon>
        <taxon>Clostridia</taxon>
        <taxon>Eubacteriales</taxon>
        <taxon>Desulfitobacteriaceae</taxon>
        <taxon>Desulfosporosinus</taxon>
    </lineage>
</organism>
<dbReference type="STRING" id="768706.Desor_4319"/>
<feature type="DNA-binding region" description="H-T-H motif" evidence="4">
    <location>
        <begin position="43"/>
        <end position="62"/>
    </location>
</feature>
<dbReference type="GO" id="GO:0000976">
    <property type="term" value="F:transcription cis-regulatory region binding"/>
    <property type="evidence" value="ECO:0007669"/>
    <property type="project" value="TreeGrafter"/>
</dbReference>
<sequence length="202" mass="23108">MNKQESKRHYQSALRNQQRELTRTQIMNALAEIINEGRILTFSMKEVADRAGVSYGTVYQHFPTRESLLEALYESAAGIVGQNLTLKSLNIEQLPEVTKKTVEVFEEHSTILQAFTVALAIQNIQPRSRRERDQKYIELIIERIPDIPADVAKQRAAILSHLHSSLTWNTLRQRFELNANQTANALEWALQALIENLSAQNQ</sequence>